<dbReference type="InterPro" id="IPR003594">
    <property type="entry name" value="HATPase_dom"/>
</dbReference>
<keyword evidence="2" id="KW-0418">Kinase</keyword>
<protein>
    <submittedName>
        <fullName evidence="2">Sensor histidine kinase</fullName>
    </submittedName>
</protein>
<accession>A0A943DCR0</accession>
<reference evidence="2" key="1">
    <citation type="submission" date="2021-02" db="EMBL/GenBank/DDBJ databases">
        <title>Infant gut strain persistence is associated with maternal origin, phylogeny, and functional potential including surface adhesion and iron acquisition.</title>
        <authorList>
            <person name="Lou Y.C."/>
        </authorList>
    </citation>
    <scope>NUCLEOTIDE SEQUENCE</scope>
    <source>
        <strain evidence="2">L3_101_000M1_dasL3_101_000M1_concoct_87</strain>
    </source>
</reference>
<sequence>MRKLQTFWQNLHLRAKFLLILLVGIVIIGVDAIATLLIPLRAYDEQLYESSSQMISLYAEQIKHEMKNYEDISYRILTDSSLQENLAIIKDASPGTLTWIDAQRNVASRAAYYSLWFSNTVSFQLRTSRGTTYSHFFRASSGANELTDERMTAAAWRQGRFIWLTEENGDASRLFLVREIREMENMTLDNLGYMLIEVDFPSLVEQYSQAMGSLGVEPRCAVYNKGICLYASDDGIRALGMGEDGYTYMKSDGKPVLCVRYTATNGLKYVTLVDYSGIRTTTLAAVSVTILCILGAALLVVAVSTGLINSILVHFQVLMQKFDAFAISGEPISPQESACYKDRFDEIGDLHRGFDWMTREWTRVNHEKEEQQHLLQEKQMQQLRAQVRPHFLYNTLESIYCLAQNSGDKRIAVMTSSLGKLLRTSLNDKRDVVTVREDLQTVRDYLSIQEIRYGERLQVEYAVDDAVMPCHIPAMTVQPLVENAIHHAAEHMLDTCIIRISGNVVPDGIDVIVQDNGPGIDEDILTKLESGEVQPEGLGIGLRNIHKRVQHTFGKEYGLRIRCEDGCTQIIIHLPDTRLEKPETPRADS</sequence>
<dbReference type="Pfam" id="PF02518">
    <property type="entry name" value="HATPase_c"/>
    <property type="match status" value="1"/>
</dbReference>
<evidence type="ECO:0000313" key="3">
    <source>
        <dbReference type="Proteomes" id="UP000759273"/>
    </source>
</evidence>
<dbReference type="EMBL" id="JAGZGG010000039">
    <property type="protein sequence ID" value="MBS5333353.1"/>
    <property type="molecule type" value="Genomic_DNA"/>
</dbReference>
<dbReference type="GO" id="GO:0000155">
    <property type="term" value="F:phosphorelay sensor kinase activity"/>
    <property type="evidence" value="ECO:0007669"/>
    <property type="project" value="InterPro"/>
</dbReference>
<feature type="domain" description="Histidine kinase/HSP90-like ATPase" evidence="1">
    <location>
        <begin position="472"/>
        <end position="578"/>
    </location>
</feature>
<dbReference type="SUPFAM" id="SSF55874">
    <property type="entry name" value="ATPase domain of HSP90 chaperone/DNA topoisomerase II/histidine kinase"/>
    <property type="match status" value="1"/>
</dbReference>
<dbReference type="InterPro" id="IPR036890">
    <property type="entry name" value="HATPase_C_sf"/>
</dbReference>
<organism evidence="2 3">
    <name type="scientific">Subdoligranulum variabile</name>
    <dbReference type="NCBI Taxonomy" id="214851"/>
    <lineage>
        <taxon>Bacteria</taxon>
        <taxon>Bacillati</taxon>
        <taxon>Bacillota</taxon>
        <taxon>Clostridia</taxon>
        <taxon>Eubacteriales</taxon>
        <taxon>Oscillospiraceae</taxon>
        <taxon>Subdoligranulum</taxon>
    </lineage>
</organism>
<dbReference type="Proteomes" id="UP000759273">
    <property type="component" value="Unassembled WGS sequence"/>
</dbReference>
<dbReference type="Pfam" id="PF06580">
    <property type="entry name" value="His_kinase"/>
    <property type="match status" value="1"/>
</dbReference>
<dbReference type="InterPro" id="IPR050640">
    <property type="entry name" value="Bact_2-comp_sensor_kinase"/>
</dbReference>
<name>A0A943DCR0_9FIRM</name>
<gene>
    <name evidence="2" type="ORF">KHY36_12605</name>
</gene>
<dbReference type="PANTHER" id="PTHR34220:SF7">
    <property type="entry name" value="SENSOR HISTIDINE KINASE YPDA"/>
    <property type="match status" value="1"/>
</dbReference>
<dbReference type="InterPro" id="IPR010559">
    <property type="entry name" value="Sig_transdc_His_kin_internal"/>
</dbReference>
<dbReference type="GO" id="GO:0016020">
    <property type="term" value="C:membrane"/>
    <property type="evidence" value="ECO:0007669"/>
    <property type="project" value="InterPro"/>
</dbReference>
<comment type="caution">
    <text evidence="2">The sequence shown here is derived from an EMBL/GenBank/DDBJ whole genome shotgun (WGS) entry which is preliminary data.</text>
</comment>
<keyword evidence="2" id="KW-0808">Transferase</keyword>
<evidence type="ECO:0000313" key="2">
    <source>
        <dbReference type="EMBL" id="MBS5333353.1"/>
    </source>
</evidence>
<dbReference type="Gene3D" id="3.30.565.10">
    <property type="entry name" value="Histidine kinase-like ATPase, C-terminal domain"/>
    <property type="match status" value="1"/>
</dbReference>
<evidence type="ECO:0000259" key="1">
    <source>
        <dbReference type="SMART" id="SM00387"/>
    </source>
</evidence>
<dbReference type="AlphaFoldDB" id="A0A943DCR0"/>
<dbReference type="SMART" id="SM00387">
    <property type="entry name" value="HATPase_c"/>
    <property type="match status" value="1"/>
</dbReference>
<proteinExistence type="predicted"/>
<dbReference type="PANTHER" id="PTHR34220">
    <property type="entry name" value="SENSOR HISTIDINE KINASE YPDA"/>
    <property type="match status" value="1"/>
</dbReference>